<feature type="transmembrane region" description="Helical" evidence="2">
    <location>
        <begin position="148"/>
        <end position="174"/>
    </location>
</feature>
<organism evidence="3">
    <name type="scientific">Clytia hemisphaerica</name>
    <dbReference type="NCBI Taxonomy" id="252671"/>
    <lineage>
        <taxon>Eukaryota</taxon>
        <taxon>Metazoa</taxon>
        <taxon>Cnidaria</taxon>
        <taxon>Hydrozoa</taxon>
        <taxon>Hydroidolina</taxon>
        <taxon>Leptothecata</taxon>
        <taxon>Obeliida</taxon>
        <taxon>Clytiidae</taxon>
        <taxon>Clytia</taxon>
    </lineage>
</organism>
<feature type="compositionally biased region" description="Basic and acidic residues" evidence="1">
    <location>
        <begin position="358"/>
        <end position="372"/>
    </location>
</feature>
<keyword evidence="2 3" id="KW-0812">Transmembrane</keyword>
<feature type="transmembrane region" description="Helical" evidence="2">
    <location>
        <begin position="194"/>
        <end position="214"/>
    </location>
</feature>
<sequence>MASSNRSSISSITKLHEDEDLDLLDLLEKNGILLQCEVNPQNTRFSDKSTSCSTRSSYATISPTPDDNYYECFDYTDEEKKRPDSDEESVGTDDDLVTIHHDERTRVEREEVKQNICHNVKAKENENDSNIQQRFIETNGIEERRRNLFCFCSTTCLVKYLGVLLFLVGVLYAFSIWSFLQLAPASTFNYVQGPLPICLPCTTMILTGLIAFVTDLLHKHLPNRRYILLVLFVLVLSVACTLFCGFSLIYLIGVIQDSLHQLNGCSFDELDRICSCYGPNHKIFKFAENLGCNAVKDKLKELAYGVSILFGVGCLISLATATAAGFLLCRERRNRNHRVEYTRSRLERGSMTVQNESAVKHDNKTRHKNDVHEENDEDNDISETHRLAAHHLRQERTETSQPANTSQRTKLYHAKRDSKRHNNRHSHKTQQLLKQRDPSKNTKITSVATQTPNYMIPVSSLMYDVIDPNTDHHHGNESEDTYSELSIDATLSPPSYTEAVKVLKKDKY</sequence>
<dbReference type="PANTHER" id="PTHR39952">
    <property type="entry name" value="FI02073P"/>
    <property type="match status" value="1"/>
</dbReference>
<feature type="compositionally biased region" description="Basic and acidic residues" evidence="1">
    <location>
        <begin position="382"/>
        <end position="398"/>
    </location>
</feature>
<evidence type="ECO:0000313" key="3">
    <source>
        <dbReference type="EMBL" id="JAC84990.1"/>
    </source>
</evidence>
<name>A0A069DMI3_9CNID</name>
<dbReference type="EMBL" id="GBGP01000200">
    <property type="protein sequence ID" value="JAC84990.1"/>
    <property type="molecule type" value="mRNA"/>
</dbReference>
<feature type="transmembrane region" description="Helical" evidence="2">
    <location>
        <begin position="303"/>
        <end position="328"/>
    </location>
</feature>
<dbReference type="AlphaFoldDB" id="A0A069DMI3"/>
<evidence type="ECO:0000256" key="1">
    <source>
        <dbReference type="SAM" id="MobiDB-lite"/>
    </source>
</evidence>
<proteinExistence type="evidence at transcript level"/>
<protein>
    <submittedName>
        <fullName evidence="3">Conserved uncharacterized transmembrane protein</fullName>
    </submittedName>
</protein>
<evidence type="ECO:0000256" key="2">
    <source>
        <dbReference type="SAM" id="Phobius"/>
    </source>
</evidence>
<keyword evidence="2" id="KW-1133">Transmembrane helix</keyword>
<dbReference type="PANTHER" id="PTHR39952:SF1">
    <property type="match status" value="1"/>
</dbReference>
<feature type="compositionally biased region" description="Basic residues" evidence="1">
    <location>
        <begin position="410"/>
        <end position="428"/>
    </location>
</feature>
<feature type="region of interest" description="Disordered" evidence="1">
    <location>
        <begin position="340"/>
        <end position="443"/>
    </location>
</feature>
<reference evidence="3" key="1">
    <citation type="journal article" date="2014" name="PLoS Genet.">
        <title>Differential Responses to Wnt and PCP Disruption Predict Expression and Developmental Function of Conserved and Novel Genes in a Cnidarian.</title>
        <authorList>
            <person name="Lapebie P."/>
            <person name="Ruggiero A."/>
            <person name="Barreau C."/>
            <person name="Chevalier S."/>
            <person name="Chang P."/>
            <person name="Dru P."/>
            <person name="Houliston E."/>
            <person name="Momose T."/>
        </authorList>
    </citation>
    <scope>NUCLEOTIDE SEQUENCE</scope>
</reference>
<accession>A0A069DMI3</accession>
<feature type="compositionally biased region" description="Polar residues" evidence="1">
    <location>
        <begin position="399"/>
        <end position="409"/>
    </location>
</feature>
<keyword evidence="2" id="KW-0472">Membrane</keyword>
<feature type="transmembrane region" description="Helical" evidence="2">
    <location>
        <begin position="226"/>
        <end position="252"/>
    </location>
</feature>